<accession>A0A1F4TNZ2</accession>
<dbReference type="InterPro" id="IPR007452">
    <property type="entry name" value="TamB_C"/>
</dbReference>
<evidence type="ECO:0000256" key="1">
    <source>
        <dbReference type="ARBA" id="ARBA00004167"/>
    </source>
</evidence>
<feature type="domain" description="Translocation and assembly module TamB C-terminal" evidence="5">
    <location>
        <begin position="139"/>
        <end position="268"/>
    </location>
</feature>
<comment type="caution">
    <text evidence="6">The sequence shown here is derived from an EMBL/GenBank/DDBJ whole genome shotgun (WGS) entry which is preliminary data.</text>
</comment>
<evidence type="ECO:0000256" key="3">
    <source>
        <dbReference type="ARBA" id="ARBA00022989"/>
    </source>
</evidence>
<dbReference type="Proteomes" id="UP000178951">
    <property type="component" value="Unassembled WGS sequence"/>
</dbReference>
<keyword evidence="3" id="KW-1133">Transmembrane helix</keyword>
<evidence type="ECO:0000259" key="5">
    <source>
        <dbReference type="Pfam" id="PF04357"/>
    </source>
</evidence>
<gene>
    <name evidence="6" type="ORF">A2311_06395</name>
</gene>
<evidence type="ECO:0000256" key="4">
    <source>
        <dbReference type="ARBA" id="ARBA00023136"/>
    </source>
</evidence>
<comment type="subcellular location">
    <subcellularLocation>
        <location evidence="1">Membrane</location>
        <topology evidence="1">Single-pass membrane protein</topology>
    </subcellularLocation>
</comment>
<reference evidence="6 7" key="1">
    <citation type="journal article" date="2016" name="Nat. Commun.">
        <title>Thousands of microbial genomes shed light on interconnected biogeochemical processes in an aquifer system.</title>
        <authorList>
            <person name="Anantharaman K."/>
            <person name="Brown C.T."/>
            <person name="Hug L.A."/>
            <person name="Sharon I."/>
            <person name="Castelle C.J."/>
            <person name="Probst A.J."/>
            <person name="Thomas B.C."/>
            <person name="Singh A."/>
            <person name="Wilkins M.J."/>
            <person name="Karaoz U."/>
            <person name="Brodie E.L."/>
            <person name="Williams K.H."/>
            <person name="Hubbard S.S."/>
            <person name="Banfield J.F."/>
        </authorList>
    </citation>
    <scope>NUCLEOTIDE SEQUENCE [LARGE SCALE GENOMIC DNA]</scope>
</reference>
<dbReference type="Pfam" id="PF04357">
    <property type="entry name" value="TamB"/>
    <property type="match status" value="1"/>
</dbReference>
<dbReference type="AlphaFoldDB" id="A0A1F4TNZ2"/>
<evidence type="ECO:0000313" key="7">
    <source>
        <dbReference type="Proteomes" id="UP000178951"/>
    </source>
</evidence>
<organism evidence="6 7">
    <name type="scientific">candidate division WOR-1 bacterium RIFOXYB2_FULL_48_7</name>
    <dbReference type="NCBI Taxonomy" id="1802583"/>
    <lineage>
        <taxon>Bacteria</taxon>
        <taxon>Bacillati</taxon>
        <taxon>Saganbacteria</taxon>
    </lineage>
</organism>
<sequence length="293" mass="32645">MGKVLLKRGTVNIFNREFVLLNTEQQKSYYQYDAEAIQENNAVFNGEVGPSGALPNIKLTASVVVDNTEIDATGKEIKVPVTILARLKGVLGAKEETRGIKIALTGFREDKTTSPPQFVQTTFSENDLRVMLLPDFIKSLAGLNQKNASTSNASTNAVVADYLTSRVQTVLFRGLQREIEQALGLESLTLEYNFGPKIREAMGINDPISQITEKPTWTVGFVKGFFDRLYIDVRYSQGANGSTTGSNTNYFNYQLTYKLNPTWSIIYYREPINVSDIAAGYQKMTLKAGYSLW</sequence>
<evidence type="ECO:0000256" key="2">
    <source>
        <dbReference type="ARBA" id="ARBA00022692"/>
    </source>
</evidence>
<evidence type="ECO:0000313" key="6">
    <source>
        <dbReference type="EMBL" id="OGC34386.1"/>
    </source>
</evidence>
<name>A0A1F4TNZ2_UNCSA</name>
<keyword evidence="2" id="KW-0812">Transmembrane</keyword>
<proteinExistence type="predicted"/>
<dbReference type="EMBL" id="MEUF01000045">
    <property type="protein sequence ID" value="OGC34386.1"/>
    <property type="molecule type" value="Genomic_DNA"/>
</dbReference>
<keyword evidence="4" id="KW-0472">Membrane</keyword>
<protein>
    <recommendedName>
        <fullName evidence="5">Translocation and assembly module TamB C-terminal domain-containing protein</fullName>
    </recommendedName>
</protein>